<dbReference type="AlphaFoldDB" id="A0A1Q9C637"/>
<comment type="caution">
    <text evidence="1">The sequence shown here is derived from an EMBL/GenBank/DDBJ whole genome shotgun (WGS) entry which is preliminary data.</text>
</comment>
<protein>
    <submittedName>
        <fullName evidence="1">Uncharacterized protein</fullName>
    </submittedName>
</protein>
<organism evidence="1 2">
    <name type="scientific">Symbiodinium microadriaticum</name>
    <name type="common">Dinoflagellate</name>
    <name type="synonym">Zooxanthella microadriatica</name>
    <dbReference type="NCBI Taxonomy" id="2951"/>
    <lineage>
        <taxon>Eukaryota</taxon>
        <taxon>Sar</taxon>
        <taxon>Alveolata</taxon>
        <taxon>Dinophyceae</taxon>
        <taxon>Suessiales</taxon>
        <taxon>Symbiodiniaceae</taxon>
        <taxon>Symbiodinium</taxon>
    </lineage>
</organism>
<dbReference type="EMBL" id="LSRX01001620">
    <property type="protein sequence ID" value="OLP78380.1"/>
    <property type="molecule type" value="Genomic_DNA"/>
</dbReference>
<gene>
    <name evidence="1" type="ORF">AK812_SmicGene41446</name>
</gene>
<accession>A0A1Q9C637</accession>
<proteinExistence type="predicted"/>
<dbReference type="Proteomes" id="UP000186817">
    <property type="component" value="Unassembled WGS sequence"/>
</dbReference>
<sequence>MPAICRPAGEYARQSEGVRVQSSSLELAVGERLTAQAAHRHRLRKFGIASRVSQNLEAPYGRNCFWAFRSLSITAVSTFFGPGGCHLVQDQGTRLVHSMLLPAFKACSAVLQPVKVAVLQALGMQMDAVSSATVAAELGEAAAGD</sequence>
<name>A0A1Q9C637_SYMMI</name>
<evidence type="ECO:0000313" key="2">
    <source>
        <dbReference type="Proteomes" id="UP000186817"/>
    </source>
</evidence>
<keyword evidence="2" id="KW-1185">Reference proteome</keyword>
<reference evidence="1 2" key="1">
    <citation type="submission" date="2016-02" db="EMBL/GenBank/DDBJ databases">
        <title>Genome analysis of coral dinoflagellate symbionts highlights evolutionary adaptations to a symbiotic lifestyle.</title>
        <authorList>
            <person name="Aranda M."/>
            <person name="Li Y."/>
            <person name="Liew Y.J."/>
            <person name="Baumgarten S."/>
            <person name="Simakov O."/>
            <person name="Wilson M."/>
            <person name="Piel J."/>
            <person name="Ashoor H."/>
            <person name="Bougouffa S."/>
            <person name="Bajic V.B."/>
            <person name="Ryu T."/>
            <person name="Ravasi T."/>
            <person name="Bayer T."/>
            <person name="Micklem G."/>
            <person name="Kim H."/>
            <person name="Bhak J."/>
            <person name="Lajeunesse T.C."/>
            <person name="Voolstra C.R."/>
        </authorList>
    </citation>
    <scope>NUCLEOTIDE SEQUENCE [LARGE SCALE GENOMIC DNA]</scope>
    <source>
        <strain evidence="1 2">CCMP2467</strain>
    </source>
</reference>
<evidence type="ECO:0000313" key="1">
    <source>
        <dbReference type="EMBL" id="OLP78380.1"/>
    </source>
</evidence>